<name>A0A5J5DEU9_9PERO</name>
<gene>
    <name evidence="1" type="ORF">FQN60_017219</name>
</gene>
<dbReference type="EMBL" id="VOFY01000006">
    <property type="protein sequence ID" value="KAA8591845.1"/>
    <property type="molecule type" value="Genomic_DNA"/>
</dbReference>
<dbReference type="AlphaFoldDB" id="A0A5J5DEU9"/>
<evidence type="ECO:0000313" key="2">
    <source>
        <dbReference type="Proteomes" id="UP000327493"/>
    </source>
</evidence>
<evidence type="ECO:0000313" key="1">
    <source>
        <dbReference type="EMBL" id="KAA8591845.1"/>
    </source>
</evidence>
<dbReference type="Proteomes" id="UP000327493">
    <property type="component" value="Chromosome 6"/>
</dbReference>
<organism evidence="1 2">
    <name type="scientific">Etheostoma spectabile</name>
    <name type="common">orangethroat darter</name>
    <dbReference type="NCBI Taxonomy" id="54343"/>
    <lineage>
        <taxon>Eukaryota</taxon>
        <taxon>Metazoa</taxon>
        <taxon>Chordata</taxon>
        <taxon>Craniata</taxon>
        <taxon>Vertebrata</taxon>
        <taxon>Euteleostomi</taxon>
        <taxon>Actinopterygii</taxon>
        <taxon>Neopterygii</taxon>
        <taxon>Teleostei</taxon>
        <taxon>Neoteleostei</taxon>
        <taxon>Acanthomorphata</taxon>
        <taxon>Eupercaria</taxon>
        <taxon>Perciformes</taxon>
        <taxon>Percoidei</taxon>
        <taxon>Percidae</taxon>
        <taxon>Etheostomatinae</taxon>
        <taxon>Etheostoma</taxon>
    </lineage>
</organism>
<protein>
    <submittedName>
        <fullName evidence="1">Uncharacterized protein</fullName>
    </submittedName>
</protein>
<proteinExistence type="predicted"/>
<accession>A0A5J5DEU9</accession>
<sequence length="83" mass="9002">MVMGVEEARNTPSKTVSQPACKQPLSSWALRGRACGLEQHWMHHLLLAFPTQSLTLPASKELKLIPPPALCFSGSPPGLFFGC</sequence>
<comment type="caution">
    <text evidence="1">The sequence shown here is derived from an EMBL/GenBank/DDBJ whole genome shotgun (WGS) entry which is preliminary data.</text>
</comment>
<keyword evidence="2" id="KW-1185">Reference proteome</keyword>
<reference evidence="1 2" key="1">
    <citation type="submission" date="2019-08" db="EMBL/GenBank/DDBJ databases">
        <title>A chromosome-level genome assembly, high-density linkage maps, and genome scans reveal the genomic architecture of hybrid incompatibilities underlying speciation via character displacement in darters (Percidae: Etheostominae).</title>
        <authorList>
            <person name="Moran R.L."/>
            <person name="Catchen J.M."/>
            <person name="Fuller R.C."/>
        </authorList>
    </citation>
    <scope>NUCLEOTIDE SEQUENCE [LARGE SCALE GENOMIC DNA]</scope>
    <source>
        <strain evidence="1">EspeVRDwgs_2016</strain>
        <tissue evidence="1">Muscle</tissue>
    </source>
</reference>